<organism evidence="2 3">
    <name type="scientific">Ruminococcus albus SY3</name>
    <dbReference type="NCBI Taxonomy" id="1341156"/>
    <lineage>
        <taxon>Bacteria</taxon>
        <taxon>Bacillati</taxon>
        <taxon>Bacillota</taxon>
        <taxon>Clostridia</taxon>
        <taxon>Eubacteriales</taxon>
        <taxon>Oscillospiraceae</taxon>
        <taxon>Ruminococcus</taxon>
    </lineage>
</organism>
<keyword evidence="3" id="KW-1185">Reference proteome</keyword>
<dbReference type="AlphaFoldDB" id="A0A011W076"/>
<evidence type="ECO:0000313" key="2">
    <source>
        <dbReference type="EMBL" id="EXM40233.1"/>
    </source>
</evidence>
<proteinExistence type="predicted"/>
<name>A0A011W076_RUMAL</name>
<comment type="caution">
    <text evidence="2">The sequence shown here is derived from an EMBL/GenBank/DDBJ whole genome shotgun (WGS) entry which is preliminary data.</text>
</comment>
<accession>A0A011W076</accession>
<protein>
    <submittedName>
        <fullName evidence="2">Uncharacterized protein</fullName>
    </submittedName>
</protein>
<dbReference type="OrthoDB" id="2088054at2"/>
<evidence type="ECO:0000313" key="3">
    <source>
        <dbReference type="Proteomes" id="UP000021369"/>
    </source>
</evidence>
<evidence type="ECO:0000313" key="1">
    <source>
        <dbReference type="EMBL" id="EXM38719.1"/>
    </source>
</evidence>
<dbReference type="PATRIC" id="fig|1341156.4.peg.1004"/>
<gene>
    <name evidence="2" type="ORF">RASY3_08500</name>
    <name evidence="1" type="ORF">RASY3_18885</name>
</gene>
<dbReference type="EMBL" id="JEOB01000002">
    <property type="protein sequence ID" value="EXM40233.1"/>
    <property type="molecule type" value="Genomic_DNA"/>
</dbReference>
<reference evidence="2 3" key="1">
    <citation type="submission" date="2013-06" db="EMBL/GenBank/DDBJ databases">
        <title>Rumen cellulosomics: divergent fiber-degrading strategies revealed by comparative genome-wide analysis of six Ruminococcal strains.</title>
        <authorList>
            <person name="Dassa B."/>
            <person name="Borovok I."/>
            <person name="Lamed R."/>
            <person name="Flint H."/>
            <person name="Yeoman C.J."/>
            <person name="White B."/>
            <person name="Bayer E.A."/>
        </authorList>
    </citation>
    <scope>NUCLEOTIDE SEQUENCE [LARGE SCALE GENOMIC DNA]</scope>
    <source>
        <strain evidence="2 3">SY3</strain>
    </source>
</reference>
<sequence length="161" mass="18690">MILRRLYETNGWKYAEYQTTWPYGWDFMLDAVQEIIDIDLLESDAEVRFAVREVAGAPMQEITDEVEEAEYDLRDCETLQSEWGVLMITGVSPILKNIQIQVELYNQTGMLRIGTTSAEIFDESENALTTYICSMEIKAYCADTERRVIEAIRNGEYEEEE</sequence>
<dbReference type="EMBL" id="JEOB01000004">
    <property type="protein sequence ID" value="EXM38719.1"/>
    <property type="molecule type" value="Genomic_DNA"/>
</dbReference>
<dbReference type="RefSeq" id="WP_037286917.1">
    <property type="nucleotide sequence ID" value="NZ_JEOB01000002.1"/>
</dbReference>
<dbReference type="Proteomes" id="UP000021369">
    <property type="component" value="Unassembled WGS sequence"/>
</dbReference>